<dbReference type="EMBL" id="JAIUJR010000001">
    <property type="protein sequence ID" value="MCA0131564.1"/>
    <property type="molecule type" value="Genomic_DNA"/>
</dbReference>
<evidence type="ECO:0000256" key="6">
    <source>
        <dbReference type="HAMAP-Rule" id="MF_00479"/>
    </source>
</evidence>
<gene>
    <name evidence="6" type="primary">rnfG</name>
    <name evidence="9" type="ORF">LBU54_03135</name>
</gene>
<comment type="subunit">
    <text evidence="6">The complex is composed of six subunits: RnfA, RnfB, RnfC, RnfD, RnfE and RnfG.</text>
</comment>
<protein>
    <recommendedName>
        <fullName evidence="6">Ion-translocating oxidoreductase complex subunit G</fullName>
        <ecNumber evidence="6">7.-.-.-</ecNumber>
    </recommendedName>
    <alternativeName>
        <fullName evidence="6">Rnf electron transport complex subunit G</fullName>
    </alternativeName>
</protein>
<reference evidence="10" key="1">
    <citation type="submission" date="2023-07" db="EMBL/GenBank/DDBJ databases">
        <authorList>
            <person name="Yue Y."/>
        </authorList>
    </citation>
    <scope>NUCLEOTIDE SEQUENCE [LARGE SCALE GENOMIC DNA]</scope>
    <source>
        <strain evidence="10">D23</strain>
    </source>
</reference>
<proteinExistence type="inferred from homology"/>
<dbReference type="PANTHER" id="PTHR36118:SF1">
    <property type="entry name" value="ION-TRANSLOCATING OXIDOREDUCTASE COMPLEX SUBUNIT G"/>
    <property type="match status" value="1"/>
</dbReference>
<keyword evidence="10" id="KW-1185">Reference proteome</keyword>
<keyword evidence="4 6" id="KW-0288">FMN</keyword>
<dbReference type="InterPro" id="IPR010209">
    <property type="entry name" value="Ion_transpt_RnfG/RsxG"/>
</dbReference>
<dbReference type="SMART" id="SM00900">
    <property type="entry name" value="FMN_bind"/>
    <property type="match status" value="1"/>
</dbReference>
<comment type="function">
    <text evidence="6">Part of a membrane-bound complex that couples electron transfer with translocation of ions across the membrane.</text>
</comment>
<dbReference type="NCBIfam" id="TIGR01947">
    <property type="entry name" value="rnfG"/>
    <property type="match status" value="1"/>
</dbReference>
<dbReference type="PANTHER" id="PTHR36118">
    <property type="entry name" value="ION-TRANSLOCATING OXIDOREDUCTASE COMPLEX SUBUNIT G"/>
    <property type="match status" value="1"/>
</dbReference>
<feature type="transmembrane region" description="Helical" evidence="7">
    <location>
        <begin position="7"/>
        <end position="29"/>
    </location>
</feature>
<comment type="cofactor">
    <cofactor evidence="6">
        <name>FMN</name>
        <dbReference type="ChEBI" id="CHEBI:58210"/>
    </cofactor>
</comment>
<dbReference type="Pfam" id="PF04205">
    <property type="entry name" value="FMN_bind"/>
    <property type="match status" value="1"/>
</dbReference>
<evidence type="ECO:0000256" key="7">
    <source>
        <dbReference type="SAM" id="Phobius"/>
    </source>
</evidence>
<evidence type="ECO:0000256" key="3">
    <source>
        <dbReference type="ARBA" id="ARBA00022630"/>
    </source>
</evidence>
<comment type="caution">
    <text evidence="9">The sequence shown here is derived from an EMBL/GenBank/DDBJ whole genome shotgun (WGS) entry which is preliminary data.</text>
</comment>
<dbReference type="RefSeq" id="WP_224525673.1">
    <property type="nucleotide sequence ID" value="NZ_JAIUJR010000001.1"/>
</dbReference>
<dbReference type="EC" id="7.-.-.-" evidence="6"/>
<keyword evidence="6 7" id="KW-0472">Membrane</keyword>
<evidence type="ECO:0000256" key="5">
    <source>
        <dbReference type="ARBA" id="ARBA00022982"/>
    </source>
</evidence>
<keyword evidence="2 6" id="KW-0597">Phosphoprotein</keyword>
<accession>A0ABS7XPZ3</accession>
<dbReference type="HAMAP" id="MF_00479">
    <property type="entry name" value="RsxG_RnfG"/>
    <property type="match status" value="1"/>
</dbReference>
<evidence type="ECO:0000256" key="1">
    <source>
        <dbReference type="ARBA" id="ARBA00022448"/>
    </source>
</evidence>
<keyword evidence="5 6" id="KW-0249">Electron transport</keyword>
<keyword evidence="3 6" id="KW-0285">Flavoprotein</keyword>
<evidence type="ECO:0000256" key="2">
    <source>
        <dbReference type="ARBA" id="ARBA00022553"/>
    </source>
</evidence>
<evidence type="ECO:0000256" key="4">
    <source>
        <dbReference type="ARBA" id="ARBA00022643"/>
    </source>
</evidence>
<evidence type="ECO:0000313" key="10">
    <source>
        <dbReference type="Proteomes" id="UP001198901"/>
    </source>
</evidence>
<dbReference type="Proteomes" id="UP001198901">
    <property type="component" value="Unassembled WGS sequence"/>
</dbReference>
<keyword evidence="6" id="KW-1003">Cell membrane</keyword>
<sequence>MVKKKSTFATMVISLVMITLVSGFVLGYVNDITQEPKAKARLEKKINAIKQVLPEFDNNPIEDVIKIPSSKFNDSIEIYPAYKNNEFIGAALSGYSNKGYNGLIKIMAGFKPDGSIQNIEVIEQKETPGLGTKLKNNSFLKQFRGQNPSVFNLDVSKDGGDVDAIAGATISTRAFNESLKMAYDEFMAYLTKYTPN</sequence>
<feature type="modified residue" description="FMN phosphoryl threonine" evidence="6">
    <location>
        <position position="169"/>
    </location>
</feature>
<evidence type="ECO:0000313" key="9">
    <source>
        <dbReference type="EMBL" id="MCA0131564.1"/>
    </source>
</evidence>
<comment type="similarity">
    <text evidence="6">Belongs to the RnfG family.</text>
</comment>
<dbReference type="Gene3D" id="3.90.1010.20">
    <property type="match status" value="1"/>
</dbReference>
<keyword evidence="1 6" id="KW-0813">Transport</keyword>
<comment type="subcellular location">
    <subcellularLocation>
        <location evidence="6">Cell membrane</location>
        <topology evidence="6">Single-pass membrane protein</topology>
    </subcellularLocation>
</comment>
<organism evidence="9 10">
    <name type="scientific">Winogradskyella alexanderae</name>
    <dbReference type="NCBI Taxonomy" id="2877123"/>
    <lineage>
        <taxon>Bacteria</taxon>
        <taxon>Pseudomonadati</taxon>
        <taxon>Bacteroidota</taxon>
        <taxon>Flavobacteriia</taxon>
        <taxon>Flavobacteriales</taxon>
        <taxon>Flavobacteriaceae</taxon>
        <taxon>Winogradskyella</taxon>
    </lineage>
</organism>
<keyword evidence="6 7" id="KW-0812">Transmembrane</keyword>
<evidence type="ECO:0000259" key="8">
    <source>
        <dbReference type="SMART" id="SM00900"/>
    </source>
</evidence>
<keyword evidence="6 7" id="KW-1133">Transmembrane helix</keyword>
<dbReference type="PIRSF" id="PIRSF006091">
    <property type="entry name" value="E_trnsport_RnfG"/>
    <property type="match status" value="1"/>
</dbReference>
<feature type="domain" description="FMN-binding" evidence="8">
    <location>
        <begin position="99"/>
        <end position="186"/>
    </location>
</feature>
<dbReference type="InterPro" id="IPR007329">
    <property type="entry name" value="FMN-bd"/>
</dbReference>
<name>A0ABS7XPZ3_9FLAO</name>
<keyword evidence="6" id="KW-1278">Translocase</keyword>